<dbReference type="Pfam" id="PF01575">
    <property type="entry name" value="MaoC_dehydratas"/>
    <property type="match status" value="1"/>
</dbReference>
<dbReference type="Gene3D" id="3.10.129.10">
    <property type="entry name" value="Hotdog Thioesterase"/>
    <property type="match status" value="1"/>
</dbReference>
<dbReference type="SUPFAM" id="SSF54637">
    <property type="entry name" value="Thioesterase/thiol ester dehydrase-isomerase"/>
    <property type="match status" value="1"/>
</dbReference>
<name>A0ABT7WE00_9FLAO</name>
<dbReference type="InterPro" id="IPR029069">
    <property type="entry name" value="HotDog_dom_sf"/>
</dbReference>
<protein>
    <submittedName>
        <fullName evidence="2">MaoC family dehydratase</fullName>
    </submittedName>
</protein>
<dbReference type="PANTHER" id="PTHR42993">
    <property type="entry name" value="MAOC-LIKE DEHYDRATASE DOMAIN-CONTAINING PROTEIN"/>
    <property type="match status" value="1"/>
</dbReference>
<dbReference type="CDD" id="cd03450">
    <property type="entry name" value="NodN"/>
    <property type="match status" value="1"/>
</dbReference>
<accession>A0ABT7WE00</accession>
<evidence type="ECO:0000259" key="1">
    <source>
        <dbReference type="Pfam" id="PF01575"/>
    </source>
</evidence>
<comment type="caution">
    <text evidence="2">The sequence shown here is derived from an EMBL/GenBank/DDBJ whole genome shotgun (WGS) entry which is preliminary data.</text>
</comment>
<evidence type="ECO:0000313" key="3">
    <source>
        <dbReference type="Proteomes" id="UP001174839"/>
    </source>
</evidence>
<dbReference type="InterPro" id="IPR002539">
    <property type="entry name" value="MaoC-like_dom"/>
</dbReference>
<dbReference type="Proteomes" id="UP001174839">
    <property type="component" value="Unassembled WGS sequence"/>
</dbReference>
<dbReference type="EMBL" id="JAUDUY010000003">
    <property type="protein sequence ID" value="MDM9631118.1"/>
    <property type="molecule type" value="Genomic_DNA"/>
</dbReference>
<dbReference type="InterPro" id="IPR039375">
    <property type="entry name" value="NodN-like"/>
</dbReference>
<proteinExistence type="predicted"/>
<organism evidence="2 3">
    <name type="scientific">Robiginitalea aurantiaca</name>
    <dbReference type="NCBI Taxonomy" id="3056915"/>
    <lineage>
        <taxon>Bacteria</taxon>
        <taxon>Pseudomonadati</taxon>
        <taxon>Bacteroidota</taxon>
        <taxon>Flavobacteriia</taxon>
        <taxon>Flavobacteriales</taxon>
        <taxon>Flavobacteriaceae</taxon>
        <taxon>Robiginitalea</taxon>
    </lineage>
</organism>
<gene>
    <name evidence="2" type="ORF">QU605_06540</name>
</gene>
<dbReference type="RefSeq" id="WP_289724484.1">
    <property type="nucleotide sequence ID" value="NZ_JAUDUY010000003.1"/>
</dbReference>
<dbReference type="PANTHER" id="PTHR42993:SF1">
    <property type="entry name" value="MAOC-LIKE DEHYDRATASE DOMAIN-CONTAINING PROTEIN"/>
    <property type="match status" value="1"/>
</dbReference>
<reference evidence="2" key="1">
    <citation type="submission" date="2023-06" db="EMBL/GenBank/DDBJ databases">
        <title>Robiginitalea aurantiacus sp. nov. and Algoriphagus sediminis sp. nov., isolated from coastal sediment.</title>
        <authorList>
            <person name="Zhou Z.Y."/>
            <person name="An J."/>
            <person name="Jia Y.W."/>
            <person name="Du Z.J."/>
        </authorList>
    </citation>
    <scope>NUCLEOTIDE SEQUENCE</scope>
    <source>
        <strain evidence="2">M39</strain>
    </source>
</reference>
<feature type="domain" description="MaoC-like" evidence="1">
    <location>
        <begin position="23"/>
        <end position="123"/>
    </location>
</feature>
<evidence type="ECO:0000313" key="2">
    <source>
        <dbReference type="EMBL" id="MDM9631118.1"/>
    </source>
</evidence>
<sequence length="153" mass="17029">MAKLVLDNLTALRALKGKQLPEGDWFTVTQEMIDDFAKATGDNQWIHTDVEKARKFSPFKTTIAHGFLSLSLLSRLMDVMKVQSATMGVNYGLNKVRFPSPVPSGSRVRLLTRIASIESYAEKGVKITWECTLELEGASKPACVAEFISLMFE</sequence>
<keyword evidence="3" id="KW-1185">Reference proteome</keyword>